<evidence type="ECO:0000313" key="4">
    <source>
        <dbReference type="Proteomes" id="UP001144397"/>
    </source>
</evidence>
<organism evidence="2 4">
    <name type="scientific">Xanthobacter flavus</name>
    <dbReference type="NCBI Taxonomy" id="281"/>
    <lineage>
        <taxon>Bacteria</taxon>
        <taxon>Pseudomonadati</taxon>
        <taxon>Pseudomonadota</taxon>
        <taxon>Alphaproteobacteria</taxon>
        <taxon>Hyphomicrobiales</taxon>
        <taxon>Xanthobacteraceae</taxon>
        <taxon>Xanthobacter</taxon>
    </lineage>
</organism>
<accession>A0A9W6CQ90</accession>
<comment type="caution">
    <text evidence="2">The sequence shown here is derived from an EMBL/GenBank/DDBJ whole genome shotgun (WGS) entry which is preliminary data.</text>
</comment>
<evidence type="ECO:0000313" key="3">
    <source>
        <dbReference type="EMBL" id="MDR6335264.1"/>
    </source>
</evidence>
<dbReference type="EMBL" id="BSDO01000006">
    <property type="protein sequence ID" value="GLI24186.1"/>
    <property type="molecule type" value="Genomic_DNA"/>
</dbReference>
<feature type="region of interest" description="Disordered" evidence="1">
    <location>
        <begin position="166"/>
        <end position="185"/>
    </location>
</feature>
<dbReference type="Proteomes" id="UP001245370">
    <property type="component" value="Unassembled WGS sequence"/>
</dbReference>
<reference evidence="3 5" key="2">
    <citation type="submission" date="2023-07" db="EMBL/GenBank/DDBJ databases">
        <title>Genomic Encyclopedia of Type Strains, Phase IV (KMG-IV): sequencing the most valuable type-strain genomes for metagenomic binning, comparative biology and taxonomic classification.</title>
        <authorList>
            <person name="Goeker M."/>
        </authorList>
    </citation>
    <scope>NUCLEOTIDE SEQUENCE [LARGE SCALE GENOMIC DNA]</scope>
    <source>
        <strain evidence="3 5">DSM 338</strain>
    </source>
</reference>
<dbReference type="Pfam" id="PF10741">
    <property type="entry name" value="T2SSM_b"/>
    <property type="match status" value="1"/>
</dbReference>
<dbReference type="RefSeq" id="WP_281808981.1">
    <property type="nucleotide sequence ID" value="NZ_BSDO01000006.1"/>
</dbReference>
<keyword evidence="5" id="KW-1185">Reference proteome</keyword>
<dbReference type="Proteomes" id="UP001144397">
    <property type="component" value="Unassembled WGS sequence"/>
</dbReference>
<evidence type="ECO:0000313" key="2">
    <source>
        <dbReference type="EMBL" id="GLI24186.1"/>
    </source>
</evidence>
<dbReference type="EMBL" id="JAVDPY010000007">
    <property type="protein sequence ID" value="MDR6335264.1"/>
    <property type="molecule type" value="Genomic_DNA"/>
</dbReference>
<evidence type="ECO:0000313" key="5">
    <source>
        <dbReference type="Proteomes" id="UP001245370"/>
    </source>
</evidence>
<reference evidence="2" key="1">
    <citation type="submission" date="2022-12" db="EMBL/GenBank/DDBJ databases">
        <title>Reference genome sequencing for broad-spectrum identification of bacterial and archaeal isolates by mass spectrometry.</title>
        <authorList>
            <person name="Sekiguchi Y."/>
            <person name="Tourlousse D.M."/>
        </authorList>
    </citation>
    <scope>NUCLEOTIDE SEQUENCE</scope>
    <source>
        <strain evidence="2">301</strain>
    </source>
</reference>
<evidence type="ECO:0000256" key="1">
    <source>
        <dbReference type="SAM" id="MobiDB-lite"/>
    </source>
</evidence>
<gene>
    <name evidence="3" type="ORF">GGQ86_003759</name>
    <name evidence="2" type="ORF">XFLAVUS301_38600</name>
</gene>
<sequence length="203" mass="20668">MTAAAPARSRRTLALAALGYGALVAVLLAVAFGEVSDMLAKRAAVAEAQDLLDRLEGRRPPRPGAAGAEERGSPFLEGATVTVAGAALAERVAAAADAAGGHLVSSSVELGASPLGPGFVAVSATIDIGQEDLQNLLYDIEAGQPFLFVDPLVVQAQGQGAALGQMDTEGTEGRMQGEGSEGRGQDGRIQVTLTVHGRWRGAR</sequence>
<dbReference type="InterPro" id="IPR034756">
    <property type="entry name" value="T2SSM_b"/>
</dbReference>
<dbReference type="GeneID" id="95764635"/>
<dbReference type="NCBIfam" id="NF040576">
    <property type="entry name" value="T2SS_GspM_XpsM"/>
    <property type="match status" value="1"/>
</dbReference>
<proteinExistence type="predicted"/>
<dbReference type="AlphaFoldDB" id="A0A9W6CQ90"/>
<protein>
    <submittedName>
        <fullName evidence="2">General secretion pathway protein GspM</fullName>
    </submittedName>
    <submittedName>
        <fullName evidence="3">General secretion pathway protein M</fullName>
    </submittedName>
</protein>
<name>A0A9W6CQ90_XANFL</name>